<comment type="caution">
    <text evidence="1">The sequence shown here is derived from an EMBL/GenBank/DDBJ whole genome shotgun (WGS) entry which is preliminary data.</text>
</comment>
<sequence length="129" mass="14686">MRILGQYEVASVQKINVTKCSVSFDWITPLDVRMRVGAVLVGKVEDIIRGWKGKYLSQAGKEVMIKSVTAAIPNYVMNCFKLPVGIIDNLNSSMTSFYWENAECDKGIHWKSWEKLCEDKFEGPWFQGS</sequence>
<keyword evidence="2" id="KW-1185">Reference proteome</keyword>
<organism evidence="1 2">
    <name type="scientific">Lithospermum erythrorhizon</name>
    <name type="common">Purple gromwell</name>
    <name type="synonym">Lithospermum officinale var. erythrorhizon</name>
    <dbReference type="NCBI Taxonomy" id="34254"/>
    <lineage>
        <taxon>Eukaryota</taxon>
        <taxon>Viridiplantae</taxon>
        <taxon>Streptophyta</taxon>
        <taxon>Embryophyta</taxon>
        <taxon>Tracheophyta</taxon>
        <taxon>Spermatophyta</taxon>
        <taxon>Magnoliopsida</taxon>
        <taxon>eudicotyledons</taxon>
        <taxon>Gunneridae</taxon>
        <taxon>Pentapetalae</taxon>
        <taxon>asterids</taxon>
        <taxon>lamiids</taxon>
        <taxon>Boraginales</taxon>
        <taxon>Boraginaceae</taxon>
        <taxon>Boraginoideae</taxon>
        <taxon>Lithospermeae</taxon>
        <taxon>Lithospermum</taxon>
    </lineage>
</organism>
<accession>A0AAV3QX30</accession>
<evidence type="ECO:0000313" key="1">
    <source>
        <dbReference type="EMBL" id="GAA0167178.1"/>
    </source>
</evidence>
<proteinExistence type="predicted"/>
<dbReference type="EMBL" id="BAABME010038757">
    <property type="protein sequence ID" value="GAA0167178.1"/>
    <property type="molecule type" value="Genomic_DNA"/>
</dbReference>
<dbReference type="AlphaFoldDB" id="A0AAV3QX30"/>
<reference evidence="1 2" key="1">
    <citation type="submission" date="2024-01" db="EMBL/GenBank/DDBJ databases">
        <title>The complete chloroplast genome sequence of Lithospermum erythrorhizon: insights into the phylogenetic relationship among Boraginaceae species and the maternal lineages of purple gromwells.</title>
        <authorList>
            <person name="Okada T."/>
            <person name="Watanabe K."/>
        </authorList>
    </citation>
    <scope>NUCLEOTIDE SEQUENCE [LARGE SCALE GENOMIC DNA]</scope>
</reference>
<name>A0AAV3QX30_LITER</name>
<protein>
    <submittedName>
        <fullName evidence="1">Uncharacterized protein</fullName>
    </submittedName>
</protein>
<evidence type="ECO:0000313" key="2">
    <source>
        <dbReference type="Proteomes" id="UP001454036"/>
    </source>
</evidence>
<dbReference type="PANTHER" id="PTHR33116">
    <property type="entry name" value="REVERSE TRANSCRIPTASE ZINC-BINDING DOMAIN-CONTAINING PROTEIN-RELATED-RELATED"/>
    <property type="match status" value="1"/>
</dbReference>
<dbReference type="PANTHER" id="PTHR33116:SF86">
    <property type="entry name" value="REVERSE TRANSCRIPTASE DOMAIN-CONTAINING PROTEIN"/>
    <property type="match status" value="1"/>
</dbReference>
<gene>
    <name evidence="1" type="ORF">LIER_43781</name>
</gene>
<dbReference type="Proteomes" id="UP001454036">
    <property type="component" value="Unassembled WGS sequence"/>
</dbReference>